<protein>
    <recommendedName>
        <fullName evidence="3">Transcriptional regulator, AbiEi antitoxin, Type IV TA system</fullName>
    </recommendedName>
</protein>
<dbReference type="InterPro" id="IPR045738">
    <property type="entry name" value="DUF6088"/>
</dbReference>
<gene>
    <name evidence="1" type="ORF">PCO31010_01207</name>
</gene>
<dbReference type="AlphaFoldDB" id="A0A5E4T6Z4"/>
<evidence type="ECO:0000313" key="2">
    <source>
        <dbReference type="Proteomes" id="UP000343335"/>
    </source>
</evidence>
<proteinExistence type="predicted"/>
<evidence type="ECO:0000313" key="1">
    <source>
        <dbReference type="EMBL" id="VVD82174.1"/>
    </source>
</evidence>
<dbReference type="Proteomes" id="UP000343335">
    <property type="component" value="Unassembled WGS sequence"/>
</dbReference>
<dbReference type="OrthoDB" id="3181392at2"/>
<sequence>MTKLPETIRLHASSLSEGSVLSPKEFLHLGSRAAIDQAFSRLTKSGELLRVARGVYVSPISGRFGTRPPAPEKVVRAFAEKSGEVVVSHGANSANALGLTQQVPTREVFLSSGRSRTLRLGRSVVAIKHAPQWMLALGSGSAGDAVRALAWMGQAHVTKSLSALHKRLSADDWNTLTSARAALPSWMAKAIGQESLRG</sequence>
<dbReference type="EMBL" id="CABPSA010000001">
    <property type="protein sequence ID" value="VVD82174.1"/>
    <property type="molecule type" value="Genomic_DNA"/>
</dbReference>
<accession>A0A5E4T6Z4</accession>
<organism evidence="1 2">
    <name type="scientific">Pandoraea commovens</name>
    <dbReference type="NCBI Taxonomy" id="2508289"/>
    <lineage>
        <taxon>Bacteria</taxon>
        <taxon>Pseudomonadati</taxon>
        <taxon>Pseudomonadota</taxon>
        <taxon>Betaproteobacteria</taxon>
        <taxon>Burkholderiales</taxon>
        <taxon>Burkholderiaceae</taxon>
        <taxon>Pandoraea</taxon>
    </lineage>
</organism>
<dbReference type="RefSeq" id="WP_150663360.1">
    <property type="nucleotide sequence ID" value="NZ_CABPSA010000001.1"/>
</dbReference>
<dbReference type="Pfam" id="PF19570">
    <property type="entry name" value="DUF6088"/>
    <property type="match status" value="1"/>
</dbReference>
<reference evidence="1 2" key="1">
    <citation type="submission" date="2019-08" db="EMBL/GenBank/DDBJ databases">
        <authorList>
            <person name="Peeters C."/>
        </authorList>
    </citation>
    <scope>NUCLEOTIDE SEQUENCE [LARGE SCALE GENOMIC DNA]</scope>
    <source>
        <strain evidence="1 2">LMG 31010</strain>
    </source>
</reference>
<evidence type="ECO:0008006" key="3">
    <source>
        <dbReference type="Google" id="ProtNLM"/>
    </source>
</evidence>
<name>A0A5E4T6Z4_9BURK</name>